<organism evidence="7 8">
    <name type="scientific">Parasporobacterium paucivorans DSM 15970</name>
    <dbReference type="NCBI Taxonomy" id="1122934"/>
    <lineage>
        <taxon>Bacteria</taxon>
        <taxon>Bacillati</taxon>
        <taxon>Bacillota</taxon>
        <taxon>Clostridia</taxon>
        <taxon>Lachnospirales</taxon>
        <taxon>Lachnospiraceae</taxon>
        <taxon>Parasporobacterium</taxon>
    </lineage>
</organism>
<dbReference type="AlphaFoldDB" id="A0A1M6GY42"/>
<keyword evidence="8" id="KW-1185">Reference proteome</keyword>
<feature type="transmembrane region" description="Helical" evidence="6">
    <location>
        <begin position="242"/>
        <end position="260"/>
    </location>
</feature>
<dbReference type="Proteomes" id="UP000184342">
    <property type="component" value="Unassembled WGS sequence"/>
</dbReference>
<feature type="transmembrane region" description="Helical" evidence="6">
    <location>
        <begin position="203"/>
        <end position="222"/>
    </location>
</feature>
<feature type="transmembrane region" description="Helical" evidence="6">
    <location>
        <begin position="7"/>
        <end position="24"/>
    </location>
</feature>
<evidence type="ECO:0000256" key="3">
    <source>
        <dbReference type="ARBA" id="ARBA00022692"/>
    </source>
</evidence>
<keyword evidence="5 6" id="KW-0472">Membrane</keyword>
<dbReference type="EMBL" id="FQYT01000013">
    <property type="protein sequence ID" value="SHJ14785.1"/>
    <property type="molecule type" value="Genomic_DNA"/>
</dbReference>
<reference evidence="7 8" key="1">
    <citation type="submission" date="2016-11" db="EMBL/GenBank/DDBJ databases">
        <authorList>
            <person name="Jaros S."/>
            <person name="Januszkiewicz K."/>
            <person name="Wedrychowicz H."/>
        </authorList>
    </citation>
    <scope>NUCLEOTIDE SEQUENCE [LARGE SCALE GENOMIC DNA]</scope>
    <source>
        <strain evidence="7 8">DSM 15970</strain>
    </source>
</reference>
<sequence length="281" mass="30582">MSTALSYFIIFCCVFIILTWAAYVPFRAGLLYNGTVYCMAIGGYFAALASKTWHWPFWVCIIGAIVVGAILGFIPALGFSRTSGIVTAVSSMALIFIIQSVIRNIDILGAGRGISGIPKIENLVLYSLILVLIVAVFIFRLDHSRLGRAFEAVQTDPDMAATLGVNVKIISVLGLTISSALGAVAGAIYAFNMRIIYPETFGFSLLLSVMTMLFVGGRYTQWGMFISVPLLWGINKWIPSSLAIYAQIIYGVILIVILMARPEGLVTRKMVAGVGRVFVRK</sequence>
<gene>
    <name evidence="7" type="ORF">SAMN02745691_01424</name>
</gene>
<feature type="transmembrane region" description="Helical" evidence="6">
    <location>
        <begin position="83"/>
        <end position="102"/>
    </location>
</feature>
<comment type="subcellular location">
    <subcellularLocation>
        <location evidence="1">Cell membrane</location>
        <topology evidence="1">Multi-pass membrane protein</topology>
    </subcellularLocation>
</comment>
<protein>
    <submittedName>
        <fullName evidence="7">Branched-chain amino acid transport system permease protein</fullName>
    </submittedName>
</protein>
<dbReference type="PANTHER" id="PTHR30482">
    <property type="entry name" value="HIGH-AFFINITY BRANCHED-CHAIN AMINO ACID TRANSPORT SYSTEM PERMEASE"/>
    <property type="match status" value="1"/>
</dbReference>
<dbReference type="GO" id="GO:0005886">
    <property type="term" value="C:plasma membrane"/>
    <property type="evidence" value="ECO:0007669"/>
    <property type="project" value="UniProtKB-SubCell"/>
</dbReference>
<evidence type="ECO:0000256" key="5">
    <source>
        <dbReference type="ARBA" id="ARBA00023136"/>
    </source>
</evidence>
<dbReference type="PANTHER" id="PTHR30482:SF10">
    <property type="entry name" value="HIGH-AFFINITY BRANCHED-CHAIN AMINO ACID TRANSPORT PROTEIN BRAE"/>
    <property type="match status" value="1"/>
</dbReference>
<evidence type="ECO:0000256" key="2">
    <source>
        <dbReference type="ARBA" id="ARBA00022475"/>
    </source>
</evidence>
<dbReference type="CDD" id="cd06581">
    <property type="entry name" value="TM_PBP1_LivM_like"/>
    <property type="match status" value="1"/>
</dbReference>
<feature type="transmembrane region" description="Helical" evidence="6">
    <location>
        <begin position="123"/>
        <end position="141"/>
    </location>
</feature>
<proteinExistence type="predicted"/>
<keyword evidence="4 6" id="KW-1133">Transmembrane helix</keyword>
<evidence type="ECO:0000256" key="4">
    <source>
        <dbReference type="ARBA" id="ARBA00022989"/>
    </source>
</evidence>
<keyword evidence="3 6" id="KW-0812">Transmembrane</keyword>
<dbReference type="Pfam" id="PF02653">
    <property type="entry name" value="BPD_transp_2"/>
    <property type="match status" value="1"/>
</dbReference>
<keyword evidence="2" id="KW-1003">Cell membrane</keyword>
<dbReference type="InterPro" id="IPR043428">
    <property type="entry name" value="LivM-like"/>
</dbReference>
<evidence type="ECO:0000256" key="1">
    <source>
        <dbReference type="ARBA" id="ARBA00004651"/>
    </source>
</evidence>
<dbReference type="STRING" id="1122934.SAMN02745691_01424"/>
<feature type="transmembrane region" description="Helical" evidence="6">
    <location>
        <begin position="55"/>
        <end position="77"/>
    </location>
</feature>
<evidence type="ECO:0000313" key="7">
    <source>
        <dbReference type="EMBL" id="SHJ14785.1"/>
    </source>
</evidence>
<dbReference type="OrthoDB" id="9789927at2"/>
<accession>A0A1M6GY42</accession>
<dbReference type="GO" id="GO:0015658">
    <property type="term" value="F:branched-chain amino acid transmembrane transporter activity"/>
    <property type="evidence" value="ECO:0007669"/>
    <property type="project" value="InterPro"/>
</dbReference>
<evidence type="ECO:0000256" key="6">
    <source>
        <dbReference type="SAM" id="Phobius"/>
    </source>
</evidence>
<dbReference type="InterPro" id="IPR001851">
    <property type="entry name" value="ABC_transp_permease"/>
</dbReference>
<dbReference type="RefSeq" id="WP_073993663.1">
    <property type="nucleotide sequence ID" value="NZ_FQYT01000013.1"/>
</dbReference>
<feature type="transmembrane region" description="Helical" evidence="6">
    <location>
        <begin position="30"/>
        <end position="48"/>
    </location>
</feature>
<evidence type="ECO:0000313" key="8">
    <source>
        <dbReference type="Proteomes" id="UP000184342"/>
    </source>
</evidence>
<name>A0A1M6GY42_9FIRM</name>
<feature type="transmembrane region" description="Helical" evidence="6">
    <location>
        <begin position="169"/>
        <end position="191"/>
    </location>
</feature>